<feature type="compositionally biased region" description="Low complexity" evidence="1">
    <location>
        <begin position="212"/>
        <end position="224"/>
    </location>
</feature>
<reference evidence="3 4" key="1">
    <citation type="journal article" date="2005" name="BMC Genomics">
        <title>Bacterial genome adaptation to niches: divergence of the potential virulence genes in three Burkholderia species of different survival strategies.</title>
        <authorList>
            <person name="Kim H.S."/>
            <person name="Schell M.A."/>
            <person name="Yu Y."/>
            <person name="Ulrich R.L."/>
            <person name="Sarria S.H."/>
            <person name="Nierman W.C."/>
            <person name="DeShazer D."/>
        </authorList>
    </citation>
    <scope>NUCLEOTIDE SEQUENCE [LARGE SCALE GENOMIC DNA]</scope>
    <source>
        <strain evidence="4">ATCC 700388 / DSM 13276 / CCUG 48851 / CIP 106301 / E264</strain>
    </source>
</reference>
<feature type="region of interest" description="Disordered" evidence="1">
    <location>
        <begin position="1"/>
        <end position="38"/>
    </location>
</feature>
<gene>
    <name evidence="3" type="ordered locus">BTH_II1623</name>
</gene>
<dbReference type="Proteomes" id="UP000001930">
    <property type="component" value="Chromosome II"/>
</dbReference>
<feature type="compositionally biased region" description="Low complexity" evidence="1">
    <location>
        <begin position="148"/>
        <end position="169"/>
    </location>
</feature>
<feature type="compositionally biased region" description="Basic residues" evidence="1">
    <location>
        <begin position="181"/>
        <end position="193"/>
    </location>
</feature>
<accession>Q2T4T2</accession>
<evidence type="ECO:0000313" key="4">
    <source>
        <dbReference type="Proteomes" id="UP000001930"/>
    </source>
</evidence>
<dbReference type="HOGENOM" id="CLU_695752_0_0_4"/>
<feature type="region of interest" description="Disordered" evidence="1">
    <location>
        <begin position="110"/>
        <end position="169"/>
    </location>
</feature>
<dbReference type="Pfam" id="PF08818">
    <property type="entry name" value="DUF1801"/>
    <property type="match status" value="1"/>
</dbReference>
<proteinExistence type="predicted"/>
<name>Q2T4T2_BURTA</name>
<dbReference type="Gene3D" id="3.90.1150.200">
    <property type="match status" value="1"/>
</dbReference>
<keyword evidence="4" id="KW-1185">Reference proteome</keyword>
<dbReference type="AlphaFoldDB" id="Q2T4T2"/>
<evidence type="ECO:0000256" key="1">
    <source>
        <dbReference type="SAM" id="MobiDB-lite"/>
    </source>
</evidence>
<dbReference type="EMBL" id="CP000085">
    <property type="protein sequence ID" value="ABC35070.1"/>
    <property type="molecule type" value="Genomic_DNA"/>
</dbReference>
<dbReference type="SUPFAM" id="SSF159888">
    <property type="entry name" value="YdhG-like"/>
    <property type="match status" value="1"/>
</dbReference>
<sequence length="396" mass="43622">MGYSGRLGRRGGGGHDAVRRPRLAPQCQRWPPSQAPRRRCEASGQCRAVSSRPRIGHRQCAMPDLPFDRHGDAPAAVDRARMGDHQQQDARGLRRAVAREGCRRARQVLVQHQREKERPGRGCPFGRRHAGQLRRRRPAMARSQGGMRSVNRSRVSPCSPSRRPSLPRALPSIAPHVFAGARRRATVARRRARSGIVTNAPPPSRRRECARPARAAAMPPAARKAGTRPRRAVPAGQPRRHPKAIRTPPEAPMKNTDSPENQAASELIDQRIAELGDWRGDTLSRMRRLIHEAAPDVVEEWKWRGTPVWSRDGIVCTGESYKSVVKLTFAKGASVDDPAGLFNSSLDGNVRRAIDIREGETLDAGAFKALVRAAIAVNQSSGKAKTRAKRAKPDAP</sequence>
<dbReference type="InterPro" id="IPR014922">
    <property type="entry name" value="YdhG-like"/>
</dbReference>
<evidence type="ECO:0000313" key="3">
    <source>
        <dbReference type="EMBL" id="ABC35070.1"/>
    </source>
</evidence>
<organism evidence="3 4">
    <name type="scientific">Burkholderia thailandensis (strain ATCC 700388 / DSM 13276 / CCUG 48851 / CIP 106301 / E264)</name>
    <dbReference type="NCBI Taxonomy" id="271848"/>
    <lineage>
        <taxon>Bacteria</taxon>
        <taxon>Pseudomonadati</taxon>
        <taxon>Pseudomonadota</taxon>
        <taxon>Betaproteobacteria</taxon>
        <taxon>Burkholderiales</taxon>
        <taxon>Burkholderiaceae</taxon>
        <taxon>Burkholderia</taxon>
        <taxon>pseudomallei group</taxon>
    </lineage>
</organism>
<feature type="compositionally biased region" description="Basic residues" evidence="1">
    <location>
        <begin position="126"/>
        <end position="139"/>
    </location>
</feature>
<feature type="region of interest" description="Disordered" evidence="1">
    <location>
        <begin position="181"/>
        <end position="259"/>
    </location>
</feature>
<dbReference type="KEGG" id="bte:BTH_II1623"/>
<feature type="domain" description="YdhG-like" evidence="2">
    <location>
        <begin position="280"/>
        <end position="375"/>
    </location>
</feature>
<evidence type="ECO:0000259" key="2">
    <source>
        <dbReference type="Pfam" id="PF08818"/>
    </source>
</evidence>
<protein>
    <recommendedName>
        <fullName evidence="2">YdhG-like domain-containing protein</fullName>
    </recommendedName>
</protein>